<name>A0ACC2SFZ2_9FUNG</name>
<keyword evidence="2" id="KW-1185">Reference proteome</keyword>
<proteinExistence type="predicted"/>
<accession>A0ACC2SFZ2</accession>
<evidence type="ECO:0000313" key="1">
    <source>
        <dbReference type="EMBL" id="KAJ9061082.1"/>
    </source>
</evidence>
<reference evidence="1" key="1">
    <citation type="submission" date="2022-04" db="EMBL/GenBank/DDBJ databases">
        <title>Genome of the entomopathogenic fungus Entomophthora muscae.</title>
        <authorList>
            <person name="Elya C."/>
            <person name="Lovett B.R."/>
            <person name="Lee E."/>
            <person name="Macias A.M."/>
            <person name="Hajek A.E."/>
            <person name="De Bivort B.L."/>
            <person name="Kasson M.T."/>
            <person name="De Fine Licht H.H."/>
            <person name="Stajich J.E."/>
        </authorList>
    </citation>
    <scope>NUCLEOTIDE SEQUENCE</scope>
    <source>
        <strain evidence="1">Berkeley</strain>
    </source>
</reference>
<gene>
    <name evidence="1" type="ORF">DSO57_1024199</name>
</gene>
<organism evidence="1 2">
    <name type="scientific">Entomophthora muscae</name>
    <dbReference type="NCBI Taxonomy" id="34485"/>
    <lineage>
        <taxon>Eukaryota</taxon>
        <taxon>Fungi</taxon>
        <taxon>Fungi incertae sedis</taxon>
        <taxon>Zoopagomycota</taxon>
        <taxon>Entomophthoromycotina</taxon>
        <taxon>Entomophthoromycetes</taxon>
        <taxon>Entomophthorales</taxon>
        <taxon>Entomophthoraceae</taxon>
        <taxon>Entomophthora</taxon>
    </lineage>
</organism>
<sequence length="136" mass="15502">MTIEEHGIKDLIDTYNLVEKFFCIKVENLPDEKASHWDLFSKKVNKEPKPADLSDKLTEVLRTFMATGKPAPRYNNRLCFNCRSAEHQAKDCLEKCCYCKEDHCGVPGHQSPKCVLGHSQGPAWRSCHPPTVVKGW</sequence>
<protein>
    <submittedName>
        <fullName evidence="1">Uncharacterized protein</fullName>
    </submittedName>
</protein>
<dbReference type="Proteomes" id="UP001165960">
    <property type="component" value="Unassembled WGS sequence"/>
</dbReference>
<evidence type="ECO:0000313" key="2">
    <source>
        <dbReference type="Proteomes" id="UP001165960"/>
    </source>
</evidence>
<comment type="caution">
    <text evidence="1">The sequence shown here is derived from an EMBL/GenBank/DDBJ whole genome shotgun (WGS) entry which is preliminary data.</text>
</comment>
<dbReference type="EMBL" id="QTSX02005100">
    <property type="protein sequence ID" value="KAJ9061082.1"/>
    <property type="molecule type" value="Genomic_DNA"/>
</dbReference>